<dbReference type="GO" id="GO:0003676">
    <property type="term" value="F:nucleic acid binding"/>
    <property type="evidence" value="ECO:0007669"/>
    <property type="project" value="InterPro"/>
</dbReference>
<feature type="non-terminal residue" evidence="5">
    <location>
        <position position="169"/>
    </location>
</feature>
<dbReference type="GO" id="GO:0006397">
    <property type="term" value="P:mRNA processing"/>
    <property type="evidence" value="ECO:0007669"/>
    <property type="project" value="UniProtKB-KW"/>
</dbReference>
<organism evidence="5 6">
    <name type="scientific">Collybia nuda</name>
    <dbReference type="NCBI Taxonomy" id="64659"/>
    <lineage>
        <taxon>Eukaryota</taxon>
        <taxon>Fungi</taxon>
        <taxon>Dikarya</taxon>
        <taxon>Basidiomycota</taxon>
        <taxon>Agaricomycotina</taxon>
        <taxon>Agaricomycetes</taxon>
        <taxon>Agaricomycetidae</taxon>
        <taxon>Agaricales</taxon>
        <taxon>Tricholomatineae</taxon>
        <taxon>Clitocybaceae</taxon>
        <taxon>Collybia</taxon>
    </lineage>
</organism>
<feature type="region of interest" description="Disordered" evidence="3">
    <location>
        <begin position="1"/>
        <end position="44"/>
    </location>
</feature>
<gene>
    <name evidence="5" type="ORF">BDZ94DRAFT_1377088</name>
</gene>
<keyword evidence="1" id="KW-0507">mRNA processing</keyword>
<dbReference type="InterPro" id="IPR001878">
    <property type="entry name" value="Znf_CCHC"/>
</dbReference>
<keyword evidence="2" id="KW-0863">Zinc-finger</keyword>
<sequence>MSTVTEEYERHAMKQKGCKEDTAAFHAGSSSSSGRGHGGSSSSKECFNCRKKGHYKANCWASSGGKEGQGPKGKGKSKGKGKETETAGTAESKLESEDQAWFAKAEGNVLGFIKKGLNTGVVDEDVEEEISGGASQSLTGKLAELDLGGVGQHFVWQVLVHSFINTGFM</sequence>
<evidence type="ECO:0000256" key="3">
    <source>
        <dbReference type="SAM" id="MobiDB-lite"/>
    </source>
</evidence>
<dbReference type="AlphaFoldDB" id="A0A9P6CCC2"/>
<comment type="caution">
    <text evidence="5">The sequence shown here is derived from an EMBL/GenBank/DDBJ whole genome shotgun (WGS) entry which is preliminary data.</text>
</comment>
<evidence type="ECO:0000256" key="2">
    <source>
        <dbReference type="PROSITE-ProRule" id="PRU00047"/>
    </source>
</evidence>
<evidence type="ECO:0000256" key="1">
    <source>
        <dbReference type="ARBA" id="ARBA00022664"/>
    </source>
</evidence>
<feature type="domain" description="CCHC-type" evidence="4">
    <location>
        <begin position="46"/>
        <end position="59"/>
    </location>
</feature>
<keyword evidence="2" id="KW-0479">Metal-binding</keyword>
<feature type="compositionally biased region" description="Basic and acidic residues" evidence="3">
    <location>
        <begin position="7"/>
        <end position="23"/>
    </location>
</feature>
<keyword evidence="2" id="KW-0862">Zinc</keyword>
<proteinExistence type="predicted"/>
<feature type="region of interest" description="Disordered" evidence="3">
    <location>
        <begin position="58"/>
        <end position="96"/>
    </location>
</feature>
<evidence type="ECO:0000313" key="6">
    <source>
        <dbReference type="Proteomes" id="UP000807353"/>
    </source>
</evidence>
<evidence type="ECO:0000259" key="4">
    <source>
        <dbReference type="PROSITE" id="PS50158"/>
    </source>
</evidence>
<protein>
    <recommendedName>
        <fullName evidence="4">CCHC-type domain-containing protein</fullName>
    </recommendedName>
</protein>
<accession>A0A9P6CCC2</accession>
<dbReference type="Proteomes" id="UP000807353">
    <property type="component" value="Unassembled WGS sequence"/>
</dbReference>
<dbReference type="InterPro" id="IPR036875">
    <property type="entry name" value="Znf_CCHC_sf"/>
</dbReference>
<dbReference type="GO" id="GO:0008270">
    <property type="term" value="F:zinc ion binding"/>
    <property type="evidence" value="ECO:0007669"/>
    <property type="project" value="UniProtKB-KW"/>
</dbReference>
<reference evidence="5" key="1">
    <citation type="submission" date="2020-11" db="EMBL/GenBank/DDBJ databases">
        <authorList>
            <consortium name="DOE Joint Genome Institute"/>
            <person name="Ahrendt S."/>
            <person name="Riley R."/>
            <person name="Andreopoulos W."/>
            <person name="Labutti K."/>
            <person name="Pangilinan J."/>
            <person name="Ruiz-Duenas F.J."/>
            <person name="Barrasa J.M."/>
            <person name="Sanchez-Garcia M."/>
            <person name="Camarero S."/>
            <person name="Miyauchi S."/>
            <person name="Serrano A."/>
            <person name="Linde D."/>
            <person name="Babiker R."/>
            <person name="Drula E."/>
            <person name="Ayuso-Fernandez I."/>
            <person name="Pacheco R."/>
            <person name="Padilla G."/>
            <person name="Ferreira P."/>
            <person name="Barriuso J."/>
            <person name="Kellner H."/>
            <person name="Castanera R."/>
            <person name="Alfaro M."/>
            <person name="Ramirez L."/>
            <person name="Pisabarro A.G."/>
            <person name="Kuo A."/>
            <person name="Tritt A."/>
            <person name="Lipzen A."/>
            <person name="He G."/>
            <person name="Yan M."/>
            <person name="Ng V."/>
            <person name="Cullen D."/>
            <person name="Martin F."/>
            <person name="Rosso M.-N."/>
            <person name="Henrissat B."/>
            <person name="Hibbett D."/>
            <person name="Martinez A.T."/>
            <person name="Grigoriev I.V."/>
        </authorList>
    </citation>
    <scope>NUCLEOTIDE SEQUENCE</scope>
    <source>
        <strain evidence="5">CBS 247.69</strain>
    </source>
</reference>
<name>A0A9P6CCC2_9AGAR</name>
<evidence type="ECO:0000313" key="5">
    <source>
        <dbReference type="EMBL" id="KAF9460477.1"/>
    </source>
</evidence>
<dbReference type="OrthoDB" id="3251181at2759"/>
<dbReference type="SUPFAM" id="SSF57756">
    <property type="entry name" value="Retrovirus zinc finger-like domains"/>
    <property type="match status" value="1"/>
</dbReference>
<dbReference type="EMBL" id="MU150298">
    <property type="protein sequence ID" value="KAF9460477.1"/>
    <property type="molecule type" value="Genomic_DNA"/>
</dbReference>
<dbReference type="Gene3D" id="4.10.60.10">
    <property type="entry name" value="Zinc finger, CCHC-type"/>
    <property type="match status" value="1"/>
</dbReference>
<keyword evidence="6" id="KW-1185">Reference proteome</keyword>
<dbReference type="PROSITE" id="PS50158">
    <property type="entry name" value="ZF_CCHC"/>
    <property type="match status" value="1"/>
</dbReference>